<dbReference type="AlphaFoldDB" id="A0A8J5X2T8"/>
<dbReference type="InterPro" id="IPR050162">
    <property type="entry name" value="MsrA_MetSO_reductase"/>
</dbReference>
<organism evidence="9 10">
    <name type="scientific">Diacronema lutheri</name>
    <name type="common">Unicellular marine alga</name>
    <name type="synonym">Monochrysis lutheri</name>
    <dbReference type="NCBI Taxonomy" id="2081491"/>
    <lineage>
        <taxon>Eukaryota</taxon>
        <taxon>Haptista</taxon>
        <taxon>Haptophyta</taxon>
        <taxon>Pavlovophyceae</taxon>
        <taxon>Pavlovales</taxon>
        <taxon>Pavlovaceae</taxon>
        <taxon>Diacronema</taxon>
    </lineage>
</organism>
<evidence type="ECO:0000256" key="6">
    <source>
        <dbReference type="ARBA" id="ARBA00047806"/>
    </source>
</evidence>
<dbReference type="GO" id="GO:0005737">
    <property type="term" value="C:cytoplasm"/>
    <property type="evidence" value="ECO:0007669"/>
    <property type="project" value="TreeGrafter"/>
</dbReference>
<comment type="caution">
    <text evidence="9">The sequence shown here is derived from an EMBL/GenBank/DDBJ whole genome shotgun (WGS) entry which is preliminary data.</text>
</comment>
<dbReference type="SUPFAM" id="SSF55068">
    <property type="entry name" value="Peptide methionine sulfoxide reductase"/>
    <property type="match status" value="1"/>
</dbReference>
<dbReference type="OrthoDB" id="77405at2759"/>
<evidence type="ECO:0000259" key="8">
    <source>
        <dbReference type="Pfam" id="PF01625"/>
    </source>
</evidence>
<evidence type="ECO:0000256" key="3">
    <source>
        <dbReference type="ARBA" id="ARBA00023002"/>
    </source>
</evidence>
<keyword evidence="3" id="KW-0560">Oxidoreductase</keyword>
<evidence type="ECO:0000256" key="2">
    <source>
        <dbReference type="ARBA" id="ARBA00012502"/>
    </source>
</evidence>
<dbReference type="GO" id="GO:0008113">
    <property type="term" value="F:peptide-methionine (S)-S-oxide reductase activity"/>
    <property type="evidence" value="ECO:0007669"/>
    <property type="project" value="UniProtKB-EC"/>
</dbReference>
<dbReference type="Proteomes" id="UP000751190">
    <property type="component" value="Unassembled WGS sequence"/>
</dbReference>
<protein>
    <recommendedName>
        <fullName evidence="2">peptide-methionine (S)-S-oxide reductase</fullName>
        <ecNumber evidence="2">1.8.4.11</ecNumber>
    </recommendedName>
    <alternativeName>
        <fullName evidence="5">Peptide-methionine (S)-S-oxide reductase</fullName>
    </alternativeName>
    <alternativeName>
        <fullName evidence="4">Protein-methionine-S-oxide reductase</fullName>
    </alternativeName>
</protein>
<evidence type="ECO:0000256" key="4">
    <source>
        <dbReference type="ARBA" id="ARBA00030273"/>
    </source>
</evidence>
<dbReference type="PANTHER" id="PTHR42799:SF2">
    <property type="entry name" value="MITOCHONDRIAL PEPTIDE METHIONINE SULFOXIDE REDUCTASE"/>
    <property type="match status" value="1"/>
</dbReference>
<dbReference type="OMA" id="TEKMFWR"/>
<sequence>MLVRLFRSAILMGASQMVAREKALPGRAAPMPVAQQHYVLRTPMREPFPPGTKKIILANGCFWGSEKGMWRLPPPGGIVSTAVGYAAGYTPNPTYEEVCSGQTGHTEAVQVVYDPAKISLVDILRWFWQSHDPTQLNRQGNDAGTQYRSGAYYFDDEQKALVEASKAAYEAAMGARGFGKIATQIACARDFGPEPFFYAEDYHQQYLAKPGARPYCSAEPRQVELPPFETWAPAGMLEAHAPKLPEAFWQEHAPTPHCVIRAKNEPIVWH</sequence>
<dbReference type="NCBIfam" id="TIGR00401">
    <property type="entry name" value="msrA"/>
    <property type="match status" value="1"/>
</dbReference>
<dbReference type="InterPro" id="IPR036509">
    <property type="entry name" value="Met_Sox_Rdtase_MsrA_sf"/>
</dbReference>
<comment type="catalytic activity">
    <reaction evidence="6">
        <text>L-methionyl-[protein] + [thioredoxin]-disulfide + H2O = L-methionyl-(S)-S-oxide-[protein] + [thioredoxin]-dithiol</text>
        <dbReference type="Rhea" id="RHEA:14217"/>
        <dbReference type="Rhea" id="RHEA-COMP:10698"/>
        <dbReference type="Rhea" id="RHEA-COMP:10700"/>
        <dbReference type="Rhea" id="RHEA-COMP:12313"/>
        <dbReference type="Rhea" id="RHEA-COMP:12315"/>
        <dbReference type="ChEBI" id="CHEBI:15377"/>
        <dbReference type="ChEBI" id="CHEBI:16044"/>
        <dbReference type="ChEBI" id="CHEBI:29950"/>
        <dbReference type="ChEBI" id="CHEBI:44120"/>
        <dbReference type="ChEBI" id="CHEBI:50058"/>
        <dbReference type="EC" id="1.8.4.11"/>
    </reaction>
</comment>
<dbReference type="EMBL" id="JAGTXO010000102">
    <property type="protein sequence ID" value="KAG8456901.1"/>
    <property type="molecule type" value="Genomic_DNA"/>
</dbReference>
<evidence type="ECO:0000313" key="9">
    <source>
        <dbReference type="EMBL" id="KAG8456901.1"/>
    </source>
</evidence>
<comment type="similarity">
    <text evidence="1">Belongs to the MsrA Met sulfoxide reductase family.</text>
</comment>
<dbReference type="GO" id="GO:0034599">
    <property type="term" value="P:cellular response to oxidative stress"/>
    <property type="evidence" value="ECO:0007669"/>
    <property type="project" value="TreeGrafter"/>
</dbReference>
<gene>
    <name evidence="9" type="ORF">KFE25_012691</name>
</gene>
<keyword evidence="10" id="KW-1185">Reference proteome</keyword>
<comment type="catalytic activity">
    <reaction evidence="7">
        <text>[thioredoxin]-disulfide + L-methionine + H2O = L-methionine (S)-S-oxide + [thioredoxin]-dithiol</text>
        <dbReference type="Rhea" id="RHEA:19993"/>
        <dbReference type="Rhea" id="RHEA-COMP:10698"/>
        <dbReference type="Rhea" id="RHEA-COMP:10700"/>
        <dbReference type="ChEBI" id="CHEBI:15377"/>
        <dbReference type="ChEBI" id="CHEBI:29950"/>
        <dbReference type="ChEBI" id="CHEBI:50058"/>
        <dbReference type="ChEBI" id="CHEBI:57844"/>
        <dbReference type="ChEBI" id="CHEBI:58772"/>
        <dbReference type="EC" id="1.8.4.11"/>
    </reaction>
</comment>
<dbReference type="Pfam" id="PF01625">
    <property type="entry name" value="PMSR"/>
    <property type="match status" value="1"/>
</dbReference>
<evidence type="ECO:0000256" key="7">
    <source>
        <dbReference type="ARBA" id="ARBA00048782"/>
    </source>
</evidence>
<feature type="domain" description="Peptide methionine sulphoxide reductase MsrA" evidence="8">
    <location>
        <begin position="54"/>
        <end position="216"/>
    </location>
</feature>
<dbReference type="HAMAP" id="MF_01401">
    <property type="entry name" value="MsrA"/>
    <property type="match status" value="1"/>
</dbReference>
<evidence type="ECO:0000256" key="1">
    <source>
        <dbReference type="ARBA" id="ARBA00005591"/>
    </source>
</evidence>
<accession>A0A8J5X2T8</accession>
<dbReference type="EC" id="1.8.4.11" evidence="2"/>
<evidence type="ECO:0000256" key="5">
    <source>
        <dbReference type="ARBA" id="ARBA00030643"/>
    </source>
</evidence>
<proteinExistence type="inferred from homology"/>
<evidence type="ECO:0000313" key="10">
    <source>
        <dbReference type="Proteomes" id="UP000751190"/>
    </source>
</evidence>
<reference evidence="9" key="1">
    <citation type="submission" date="2021-05" db="EMBL/GenBank/DDBJ databases">
        <title>The genome of the haptophyte Pavlova lutheri (Diacronema luteri, Pavlovales) - a model for lipid biosynthesis in eukaryotic algae.</title>
        <authorList>
            <person name="Hulatt C.J."/>
            <person name="Posewitz M.C."/>
        </authorList>
    </citation>
    <scope>NUCLEOTIDE SEQUENCE</scope>
    <source>
        <strain evidence="9">NIVA-4/92</strain>
    </source>
</reference>
<dbReference type="Gene3D" id="3.30.1060.10">
    <property type="entry name" value="Peptide methionine sulphoxide reductase MsrA"/>
    <property type="match status" value="1"/>
</dbReference>
<dbReference type="PANTHER" id="PTHR42799">
    <property type="entry name" value="MITOCHONDRIAL PEPTIDE METHIONINE SULFOXIDE REDUCTASE"/>
    <property type="match status" value="1"/>
</dbReference>
<name>A0A8J5X2T8_DIALT</name>
<dbReference type="InterPro" id="IPR002569">
    <property type="entry name" value="Met_Sox_Rdtase_MsrA_dom"/>
</dbReference>